<evidence type="ECO:0000256" key="4">
    <source>
        <dbReference type="SAM" id="SignalP"/>
    </source>
</evidence>
<dbReference type="Proteomes" id="UP000077868">
    <property type="component" value="Chromosome"/>
</dbReference>
<evidence type="ECO:0000259" key="5">
    <source>
        <dbReference type="Pfam" id="PF00150"/>
    </source>
</evidence>
<feature type="signal peptide" evidence="4">
    <location>
        <begin position="1"/>
        <end position="34"/>
    </location>
</feature>
<dbReference type="STRING" id="1300347.I601_0711"/>
<keyword evidence="2 3" id="KW-0326">Glycosidase</keyword>
<proteinExistence type="inferred from homology"/>
<keyword evidence="1 3" id="KW-0378">Hydrolase</keyword>
<dbReference type="OrthoDB" id="182870at2"/>
<sequence>MHRPTLRVVRRAGAAVALLVAAAAAAVVLPGVLADDEAATGAAPQPVVEGNRLVDQRTGRTWVPRGVNWSSMEYACAQGWGLSSLDAGGTDPMGTQAAAIASWGADTVRLPLNQDCWLGTRGAPVSDEYTERTPADYRAQVADFVDALNAHGLVVVLDLHSRKRIGVPEFGNLAMPDAESLAFWRSVAQEYADHPSVMFDAFNEPYSRYDAADRLVFDLTWECWRDGGCAAPAEDDRSATTGRTTYAAQGMQAVVDAIRDAGAEQPVLLSGLDYANDLSRWQEFRPDDDQLVAAFHSYDFKECGTRVCWDEVLAPLARTVPVLTSELGATDPLDGYVDDYLAWADDHGVGALFWVWADHAGDPMSLVRDRLGSPTAWGLLAQSWLGGEPSAASSD</sequence>
<dbReference type="EMBL" id="CP015079">
    <property type="protein sequence ID" value="ANH37161.1"/>
    <property type="molecule type" value="Genomic_DNA"/>
</dbReference>
<name>A0A1A9GI29_9ACTN</name>
<evidence type="ECO:0000313" key="7">
    <source>
        <dbReference type="Proteomes" id="UP000077868"/>
    </source>
</evidence>
<gene>
    <name evidence="6" type="primary">egl</name>
    <name evidence="6" type="ORF">I601_0711</name>
</gene>
<evidence type="ECO:0000256" key="1">
    <source>
        <dbReference type="ARBA" id="ARBA00022801"/>
    </source>
</evidence>
<dbReference type="Pfam" id="PF00150">
    <property type="entry name" value="Cellulase"/>
    <property type="match status" value="1"/>
</dbReference>
<dbReference type="GO" id="GO:0008810">
    <property type="term" value="F:cellulase activity"/>
    <property type="evidence" value="ECO:0007669"/>
    <property type="project" value="UniProtKB-EC"/>
</dbReference>
<dbReference type="PANTHER" id="PTHR34142">
    <property type="entry name" value="ENDO-BETA-1,4-GLUCANASE A"/>
    <property type="match status" value="1"/>
</dbReference>
<feature type="domain" description="Glycoside hydrolase family 5" evidence="5">
    <location>
        <begin position="92"/>
        <end position="359"/>
    </location>
</feature>
<dbReference type="KEGG" id="ndk:I601_0711"/>
<dbReference type="InterPro" id="IPR017853">
    <property type="entry name" value="GH"/>
</dbReference>
<dbReference type="PATRIC" id="fig|1300347.3.peg.715"/>
<organism evidence="6 7">
    <name type="scientific">Nocardioides dokdonensis FR1436</name>
    <dbReference type="NCBI Taxonomy" id="1300347"/>
    <lineage>
        <taxon>Bacteria</taxon>
        <taxon>Bacillati</taxon>
        <taxon>Actinomycetota</taxon>
        <taxon>Actinomycetes</taxon>
        <taxon>Propionibacteriales</taxon>
        <taxon>Nocardioidaceae</taxon>
        <taxon>Nocardioides</taxon>
    </lineage>
</organism>
<feature type="chain" id="PRO_5008388351" evidence="4">
    <location>
        <begin position="35"/>
        <end position="395"/>
    </location>
</feature>
<evidence type="ECO:0000256" key="2">
    <source>
        <dbReference type="ARBA" id="ARBA00023295"/>
    </source>
</evidence>
<dbReference type="PANTHER" id="PTHR34142:SF1">
    <property type="entry name" value="GLYCOSIDE HYDROLASE FAMILY 5 DOMAIN-CONTAINING PROTEIN"/>
    <property type="match status" value="1"/>
</dbReference>
<comment type="similarity">
    <text evidence="3">Belongs to the glycosyl hydrolase 5 (cellulase A) family.</text>
</comment>
<evidence type="ECO:0000256" key="3">
    <source>
        <dbReference type="RuleBase" id="RU361153"/>
    </source>
</evidence>
<dbReference type="GO" id="GO:0009251">
    <property type="term" value="P:glucan catabolic process"/>
    <property type="evidence" value="ECO:0007669"/>
    <property type="project" value="TreeGrafter"/>
</dbReference>
<dbReference type="RefSeq" id="WP_084527085.1">
    <property type="nucleotide sequence ID" value="NZ_CP015079.1"/>
</dbReference>
<dbReference type="EC" id="3.2.1.4" evidence="6"/>
<keyword evidence="7" id="KW-1185">Reference proteome</keyword>
<dbReference type="AlphaFoldDB" id="A0A1A9GI29"/>
<dbReference type="InterPro" id="IPR001547">
    <property type="entry name" value="Glyco_hydro_5"/>
</dbReference>
<keyword evidence="4" id="KW-0732">Signal</keyword>
<evidence type="ECO:0000313" key="6">
    <source>
        <dbReference type="EMBL" id="ANH37161.1"/>
    </source>
</evidence>
<dbReference type="Gene3D" id="3.20.20.80">
    <property type="entry name" value="Glycosidases"/>
    <property type="match status" value="1"/>
</dbReference>
<accession>A0A1A9GI29</accession>
<reference evidence="6 7" key="1">
    <citation type="submission" date="2016-03" db="EMBL/GenBank/DDBJ databases">
        <title>Complete genome sequence of a soil Actinobacterium, Nocardioides dokdonensis FR1436.</title>
        <authorList>
            <person name="Kwon S.-K."/>
            <person name="Kim K."/>
            <person name="Kim J.F."/>
        </authorList>
    </citation>
    <scope>NUCLEOTIDE SEQUENCE [LARGE SCALE GENOMIC DNA]</scope>
    <source>
        <strain evidence="6 7">FR1436</strain>
    </source>
</reference>
<protein>
    <submittedName>
        <fullName evidence="6">Endoglucanase</fullName>
        <ecNumber evidence="6">3.2.1.4</ecNumber>
    </submittedName>
</protein>
<dbReference type="SUPFAM" id="SSF51445">
    <property type="entry name" value="(Trans)glycosidases"/>
    <property type="match status" value="1"/>
</dbReference>